<keyword evidence="4" id="KW-0413">Isomerase</keyword>
<evidence type="ECO:0000256" key="1">
    <source>
        <dbReference type="ARBA" id="ARBA00010211"/>
    </source>
</evidence>
<gene>
    <name evidence="4" type="ORF">GCM10025865_12470</name>
</gene>
<dbReference type="SUPFAM" id="SSF56529">
    <property type="entry name" value="FAH"/>
    <property type="match status" value="1"/>
</dbReference>
<dbReference type="EMBL" id="AP027729">
    <property type="protein sequence ID" value="BDZ41948.1"/>
    <property type="molecule type" value="Genomic_DNA"/>
</dbReference>
<sequence>MQENPAGFPEVDLSGVRAGSPLAAPGKIICVGLNYRRHAAEAKMDVPDEPILFMKTPYTVQGAADDVVVPLGSEKTDYEVELAVVIGRTAEYLETPADARRHILGYAISDDVSERAFQLERGGQWDKGKNCATFNPLGPWLVPASDDVDPNALSLRLTVDGEVRQSSSTSDMIFDVDHLVWYVSQFMTLLPGDVINTGTPEGVGSGFTPPKFLRAGSVVEVEIEGLGRQRHTFVAHPLEGTR</sequence>
<dbReference type="RefSeq" id="WP_286219018.1">
    <property type="nucleotide sequence ID" value="NZ_AP027729.1"/>
</dbReference>
<dbReference type="GO" id="GO:0016853">
    <property type="term" value="F:isomerase activity"/>
    <property type="evidence" value="ECO:0007669"/>
    <property type="project" value="UniProtKB-KW"/>
</dbReference>
<evidence type="ECO:0000313" key="4">
    <source>
        <dbReference type="EMBL" id="BDZ41948.1"/>
    </source>
</evidence>
<name>A0ABN6XEP7_9CELL</name>
<dbReference type="PANTHER" id="PTHR42796">
    <property type="entry name" value="FUMARYLACETOACETATE HYDROLASE DOMAIN-CONTAINING PROTEIN 2A-RELATED"/>
    <property type="match status" value="1"/>
</dbReference>
<organism evidence="4 5">
    <name type="scientific">Paraoerskovia sediminicola</name>
    <dbReference type="NCBI Taxonomy" id="1138587"/>
    <lineage>
        <taxon>Bacteria</taxon>
        <taxon>Bacillati</taxon>
        <taxon>Actinomycetota</taxon>
        <taxon>Actinomycetes</taxon>
        <taxon>Micrococcales</taxon>
        <taxon>Cellulomonadaceae</taxon>
        <taxon>Paraoerskovia</taxon>
    </lineage>
</organism>
<comment type="similarity">
    <text evidence="1">Belongs to the FAH family.</text>
</comment>
<dbReference type="InterPro" id="IPR051121">
    <property type="entry name" value="FAH"/>
</dbReference>
<dbReference type="Proteomes" id="UP001321475">
    <property type="component" value="Chromosome"/>
</dbReference>
<keyword evidence="2" id="KW-0479">Metal-binding</keyword>
<accession>A0ABN6XEP7</accession>
<feature type="domain" description="Fumarylacetoacetase-like C-terminal" evidence="3">
    <location>
        <begin position="27"/>
        <end position="233"/>
    </location>
</feature>
<evidence type="ECO:0000259" key="3">
    <source>
        <dbReference type="Pfam" id="PF01557"/>
    </source>
</evidence>
<dbReference type="Gene3D" id="3.90.850.10">
    <property type="entry name" value="Fumarylacetoacetase-like, C-terminal domain"/>
    <property type="match status" value="1"/>
</dbReference>
<dbReference type="Pfam" id="PF01557">
    <property type="entry name" value="FAA_hydrolase"/>
    <property type="match status" value="1"/>
</dbReference>
<dbReference type="InterPro" id="IPR036663">
    <property type="entry name" value="Fumarylacetoacetase_C_sf"/>
</dbReference>
<keyword evidence="5" id="KW-1185">Reference proteome</keyword>
<evidence type="ECO:0000313" key="5">
    <source>
        <dbReference type="Proteomes" id="UP001321475"/>
    </source>
</evidence>
<dbReference type="PANTHER" id="PTHR42796:SF4">
    <property type="entry name" value="FUMARYLACETOACETATE HYDROLASE DOMAIN-CONTAINING PROTEIN 2A"/>
    <property type="match status" value="1"/>
</dbReference>
<evidence type="ECO:0000256" key="2">
    <source>
        <dbReference type="ARBA" id="ARBA00022723"/>
    </source>
</evidence>
<dbReference type="InterPro" id="IPR011234">
    <property type="entry name" value="Fumarylacetoacetase-like_C"/>
</dbReference>
<protein>
    <submittedName>
        <fullName evidence="4">2-hydroxyhepta-2,4-diene-1,7-dioate isomerase</fullName>
    </submittedName>
</protein>
<proteinExistence type="inferred from homology"/>
<reference evidence="5" key="1">
    <citation type="journal article" date="2019" name="Int. J. Syst. Evol. Microbiol.">
        <title>The Global Catalogue of Microorganisms (GCM) 10K type strain sequencing project: providing services to taxonomists for standard genome sequencing and annotation.</title>
        <authorList>
            <consortium name="The Broad Institute Genomics Platform"/>
            <consortium name="The Broad Institute Genome Sequencing Center for Infectious Disease"/>
            <person name="Wu L."/>
            <person name="Ma J."/>
        </authorList>
    </citation>
    <scope>NUCLEOTIDE SEQUENCE [LARGE SCALE GENOMIC DNA]</scope>
    <source>
        <strain evidence="5">NBRC 108565</strain>
    </source>
</reference>